<dbReference type="InterPro" id="IPR016579">
    <property type="entry name" value="Synaptogyrin"/>
</dbReference>
<evidence type="ECO:0000256" key="5">
    <source>
        <dbReference type="ARBA" id="ARBA00023136"/>
    </source>
</evidence>
<feature type="transmembrane region" description="Helical" evidence="7">
    <location>
        <begin position="98"/>
        <end position="120"/>
    </location>
</feature>
<evidence type="ECO:0000259" key="8">
    <source>
        <dbReference type="PROSITE" id="PS51225"/>
    </source>
</evidence>
<feature type="transmembrane region" description="Helical" evidence="7">
    <location>
        <begin position="64"/>
        <end position="86"/>
    </location>
</feature>
<evidence type="ECO:0000313" key="9">
    <source>
        <dbReference type="EMBL" id="KAH8036540.1"/>
    </source>
</evidence>
<evidence type="ECO:0000256" key="3">
    <source>
        <dbReference type="ARBA" id="ARBA00022692"/>
    </source>
</evidence>
<dbReference type="PANTHER" id="PTHR10838:SF20">
    <property type="entry name" value="SYNAPTOGYRIN"/>
    <property type="match status" value="1"/>
</dbReference>
<dbReference type="AlphaFoldDB" id="A0A9J6EQT7"/>
<protein>
    <recommendedName>
        <fullName evidence="8">MARVEL domain-containing protein</fullName>
    </recommendedName>
</protein>
<comment type="subcellular location">
    <subcellularLocation>
        <location evidence="1">Membrane</location>
        <topology evidence="1">Multi-pass membrane protein</topology>
    </subcellularLocation>
</comment>
<dbReference type="PANTHER" id="PTHR10838">
    <property type="entry name" value="SYNAPTOGYRIN"/>
    <property type="match status" value="1"/>
</dbReference>
<keyword evidence="5 6" id="KW-0472">Membrane</keyword>
<evidence type="ECO:0000256" key="6">
    <source>
        <dbReference type="PROSITE-ProRule" id="PRU00581"/>
    </source>
</evidence>
<comment type="similarity">
    <text evidence="2">Belongs to the synaptogyrin family.</text>
</comment>
<reference evidence="9" key="2">
    <citation type="submission" date="2021-09" db="EMBL/GenBank/DDBJ databases">
        <authorList>
            <person name="Jia N."/>
            <person name="Wang J."/>
            <person name="Shi W."/>
            <person name="Du L."/>
            <person name="Sun Y."/>
            <person name="Zhan W."/>
            <person name="Jiang J."/>
            <person name="Wang Q."/>
            <person name="Zhang B."/>
            <person name="Ji P."/>
            <person name="Sakyi L.B."/>
            <person name="Cui X."/>
            <person name="Yuan T."/>
            <person name="Jiang B."/>
            <person name="Yang W."/>
            <person name="Lam T.T.-Y."/>
            <person name="Chang Q."/>
            <person name="Ding S."/>
            <person name="Wang X."/>
            <person name="Zhu J."/>
            <person name="Ruan X."/>
            <person name="Zhao L."/>
            <person name="Wei J."/>
            <person name="Que T."/>
            <person name="Du C."/>
            <person name="Cheng J."/>
            <person name="Dai P."/>
            <person name="Han X."/>
            <person name="Huang E."/>
            <person name="Gao Y."/>
            <person name="Liu J."/>
            <person name="Shao H."/>
            <person name="Ye R."/>
            <person name="Li L."/>
            <person name="Wei W."/>
            <person name="Wang X."/>
            <person name="Wang C."/>
            <person name="Huo Q."/>
            <person name="Li W."/>
            <person name="Guo W."/>
            <person name="Chen H."/>
            <person name="Chen S."/>
            <person name="Zhou L."/>
            <person name="Zhou L."/>
            <person name="Ni X."/>
            <person name="Tian J."/>
            <person name="Zhou Y."/>
            <person name="Sheng Y."/>
            <person name="Liu T."/>
            <person name="Pan Y."/>
            <person name="Xia L."/>
            <person name="Li J."/>
            <person name="Zhao F."/>
            <person name="Cao W."/>
        </authorList>
    </citation>
    <scope>NUCLEOTIDE SEQUENCE</scope>
    <source>
        <strain evidence="9">Rmic-2018</strain>
        <tissue evidence="9">Larvae</tissue>
    </source>
</reference>
<evidence type="ECO:0000313" key="10">
    <source>
        <dbReference type="Proteomes" id="UP000821866"/>
    </source>
</evidence>
<keyword evidence="10" id="KW-1185">Reference proteome</keyword>
<accession>A0A9J6EQT7</accession>
<dbReference type="OMA" id="FYLWSQW"/>
<evidence type="ECO:0000256" key="1">
    <source>
        <dbReference type="ARBA" id="ARBA00004141"/>
    </source>
</evidence>
<feature type="domain" description="MARVEL" evidence="8">
    <location>
        <begin position="20"/>
        <end position="165"/>
    </location>
</feature>
<evidence type="ECO:0000256" key="7">
    <source>
        <dbReference type="SAM" id="Phobius"/>
    </source>
</evidence>
<dbReference type="OrthoDB" id="10041611at2759"/>
<dbReference type="Pfam" id="PF01284">
    <property type="entry name" value="MARVEL"/>
    <property type="match status" value="1"/>
</dbReference>
<name>A0A9J6EQT7_RHIMP</name>
<reference evidence="9" key="1">
    <citation type="journal article" date="2020" name="Cell">
        <title>Large-Scale Comparative Analyses of Tick Genomes Elucidate Their Genetic Diversity and Vector Capacities.</title>
        <authorList>
            <consortium name="Tick Genome and Microbiome Consortium (TIGMIC)"/>
            <person name="Jia N."/>
            <person name="Wang J."/>
            <person name="Shi W."/>
            <person name="Du L."/>
            <person name="Sun Y."/>
            <person name="Zhan W."/>
            <person name="Jiang J.F."/>
            <person name="Wang Q."/>
            <person name="Zhang B."/>
            <person name="Ji P."/>
            <person name="Bell-Sakyi L."/>
            <person name="Cui X.M."/>
            <person name="Yuan T.T."/>
            <person name="Jiang B.G."/>
            <person name="Yang W.F."/>
            <person name="Lam T.T."/>
            <person name="Chang Q.C."/>
            <person name="Ding S.J."/>
            <person name="Wang X.J."/>
            <person name="Zhu J.G."/>
            <person name="Ruan X.D."/>
            <person name="Zhao L."/>
            <person name="Wei J.T."/>
            <person name="Ye R.Z."/>
            <person name="Que T.C."/>
            <person name="Du C.H."/>
            <person name="Zhou Y.H."/>
            <person name="Cheng J.X."/>
            <person name="Dai P.F."/>
            <person name="Guo W.B."/>
            <person name="Han X.H."/>
            <person name="Huang E.J."/>
            <person name="Li L.F."/>
            <person name="Wei W."/>
            <person name="Gao Y.C."/>
            <person name="Liu J.Z."/>
            <person name="Shao H.Z."/>
            <person name="Wang X."/>
            <person name="Wang C.C."/>
            <person name="Yang T.C."/>
            <person name="Huo Q.B."/>
            <person name="Li W."/>
            <person name="Chen H.Y."/>
            <person name="Chen S.E."/>
            <person name="Zhou L.G."/>
            <person name="Ni X.B."/>
            <person name="Tian J.H."/>
            <person name="Sheng Y."/>
            <person name="Liu T."/>
            <person name="Pan Y.S."/>
            <person name="Xia L.Y."/>
            <person name="Li J."/>
            <person name="Zhao F."/>
            <person name="Cao W.C."/>
        </authorList>
    </citation>
    <scope>NUCLEOTIDE SEQUENCE</scope>
    <source>
        <strain evidence="9">Rmic-2018</strain>
    </source>
</reference>
<dbReference type="GO" id="GO:0030672">
    <property type="term" value="C:synaptic vesicle membrane"/>
    <property type="evidence" value="ECO:0007669"/>
    <property type="project" value="TreeGrafter"/>
</dbReference>
<proteinExistence type="inferred from homology"/>
<organism evidence="9 10">
    <name type="scientific">Rhipicephalus microplus</name>
    <name type="common">Cattle tick</name>
    <name type="synonym">Boophilus microplus</name>
    <dbReference type="NCBI Taxonomy" id="6941"/>
    <lineage>
        <taxon>Eukaryota</taxon>
        <taxon>Metazoa</taxon>
        <taxon>Ecdysozoa</taxon>
        <taxon>Arthropoda</taxon>
        <taxon>Chelicerata</taxon>
        <taxon>Arachnida</taxon>
        <taxon>Acari</taxon>
        <taxon>Parasitiformes</taxon>
        <taxon>Ixodida</taxon>
        <taxon>Ixodoidea</taxon>
        <taxon>Ixodidae</taxon>
        <taxon>Rhipicephalinae</taxon>
        <taxon>Rhipicephalus</taxon>
        <taxon>Boophilus</taxon>
    </lineage>
</organism>
<dbReference type="GO" id="GO:0031594">
    <property type="term" value="C:neuromuscular junction"/>
    <property type="evidence" value="ECO:0007669"/>
    <property type="project" value="TreeGrafter"/>
</dbReference>
<dbReference type="PROSITE" id="PS51225">
    <property type="entry name" value="MARVEL"/>
    <property type="match status" value="1"/>
</dbReference>
<dbReference type="InterPro" id="IPR008253">
    <property type="entry name" value="Marvel"/>
</dbReference>
<comment type="caution">
    <text evidence="9">The sequence shown here is derived from an EMBL/GenBank/DDBJ whole genome shotgun (WGS) entry which is preliminary data.</text>
</comment>
<keyword evidence="3 6" id="KW-0812">Transmembrane</keyword>
<sequence length="230" mass="24528">MNGGAYGAGKAGGGFDPIGFALKPQVMLRILCWLFAIVVFGCISSGAWVDERCQYNSDSNACNFGVAVGVLAFLGSCGFLAIEAMFENFSSIKIRRRAVVADMAFSALWAFMWVVCFCYLCDAWRKSDMPSDGYGLNNIRAAIAFSFFSIFTWAGCVFLAYQRYRQGADAPFMPSYEADPTGMGGGGGTPFTGGYPGDMGDAYQEPPFSTKADPGGMGGMGSGNFQAPAY</sequence>
<dbReference type="EMBL" id="JABSTU010000002">
    <property type="protein sequence ID" value="KAH8036540.1"/>
    <property type="molecule type" value="Genomic_DNA"/>
</dbReference>
<dbReference type="Proteomes" id="UP000821866">
    <property type="component" value="Chromosome 10"/>
</dbReference>
<keyword evidence="4 7" id="KW-1133">Transmembrane helix</keyword>
<dbReference type="VEuPathDB" id="VectorBase:LOC119179462"/>
<feature type="transmembrane region" description="Helical" evidence="7">
    <location>
        <begin position="30"/>
        <end position="49"/>
    </location>
</feature>
<evidence type="ECO:0000256" key="4">
    <source>
        <dbReference type="ARBA" id="ARBA00022989"/>
    </source>
</evidence>
<evidence type="ECO:0000256" key="2">
    <source>
        <dbReference type="ARBA" id="ARBA00010252"/>
    </source>
</evidence>
<gene>
    <name evidence="9" type="ORF">HPB51_001359</name>
</gene>
<feature type="transmembrane region" description="Helical" evidence="7">
    <location>
        <begin position="140"/>
        <end position="161"/>
    </location>
</feature>